<evidence type="ECO:0000256" key="2">
    <source>
        <dbReference type="ARBA" id="ARBA00022448"/>
    </source>
</evidence>
<dbReference type="InterPro" id="IPR027417">
    <property type="entry name" value="P-loop_NTPase"/>
</dbReference>
<evidence type="ECO:0000256" key="4">
    <source>
        <dbReference type="ARBA" id="ARBA00022840"/>
    </source>
</evidence>
<keyword evidence="2" id="KW-0813">Transport</keyword>
<evidence type="ECO:0000313" key="7">
    <source>
        <dbReference type="Proteomes" id="UP001596353"/>
    </source>
</evidence>
<evidence type="ECO:0000259" key="5">
    <source>
        <dbReference type="PROSITE" id="PS50893"/>
    </source>
</evidence>
<evidence type="ECO:0000256" key="1">
    <source>
        <dbReference type="ARBA" id="ARBA00005417"/>
    </source>
</evidence>
<dbReference type="PANTHER" id="PTHR43776">
    <property type="entry name" value="TRANSPORT ATP-BINDING PROTEIN"/>
    <property type="match status" value="1"/>
</dbReference>
<keyword evidence="4 6" id="KW-0067">ATP-binding</keyword>
<comment type="similarity">
    <text evidence="1">Belongs to the ABC transporter superfamily.</text>
</comment>
<dbReference type="Pfam" id="PF00005">
    <property type="entry name" value="ABC_tran"/>
    <property type="match status" value="1"/>
</dbReference>
<dbReference type="InterPro" id="IPR003593">
    <property type="entry name" value="AAA+_ATPase"/>
</dbReference>
<accession>A0ABW2BB97</accession>
<dbReference type="CDD" id="cd03257">
    <property type="entry name" value="ABC_NikE_OppD_transporters"/>
    <property type="match status" value="1"/>
</dbReference>
<protein>
    <submittedName>
        <fullName evidence="6">ABC transporter ATP-binding protein</fullName>
    </submittedName>
</protein>
<keyword evidence="7" id="KW-1185">Reference proteome</keyword>
<sequence>MLHDISFRVEPGTCTALVGESGSGKSTLSRCLIGLHGSFDGEVRFNGTPVPPTIRQRSGWMHRDMQYVFQNPYGSLHPRRTVGDSIAAALRIAGGRRNGSVRDAVRDALEQVAMPPQLADRFPSELSGGERQRVAIARALVCKPSLLICDEVTSALDVSVQASILELLHDLMRGDLSLLFVTHDLGVVRTIADRVIVLNEGRIVEEGAAADVIGAPQHTYTRSLLDRVLEVA</sequence>
<evidence type="ECO:0000313" key="6">
    <source>
        <dbReference type="EMBL" id="MFC6762491.1"/>
    </source>
</evidence>
<dbReference type="Gene3D" id="3.40.50.300">
    <property type="entry name" value="P-loop containing nucleotide triphosphate hydrolases"/>
    <property type="match status" value="1"/>
</dbReference>
<dbReference type="PROSITE" id="PS50893">
    <property type="entry name" value="ABC_TRANSPORTER_2"/>
    <property type="match status" value="1"/>
</dbReference>
<dbReference type="EMBL" id="JBHSWG010000004">
    <property type="protein sequence ID" value="MFC6762491.1"/>
    <property type="molecule type" value="Genomic_DNA"/>
</dbReference>
<dbReference type="SUPFAM" id="SSF52540">
    <property type="entry name" value="P-loop containing nucleoside triphosphate hydrolases"/>
    <property type="match status" value="1"/>
</dbReference>
<gene>
    <name evidence="6" type="ORF">ACFQFQ_27830</name>
</gene>
<proteinExistence type="inferred from homology"/>
<dbReference type="PROSITE" id="PS00211">
    <property type="entry name" value="ABC_TRANSPORTER_1"/>
    <property type="match status" value="1"/>
</dbReference>
<reference evidence="7" key="1">
    <citation type="journal article" date="2019" name="Int. J. Syst. Evol. Microbiol.">
        <title>The Global Catalogue of Microorganisms (GCM) 10K type strain sequencing project: providing services to taxonomists for standard genome sequencing and annotation.</title>
        <authorList>
            <consortium name="The Broad Institute Genomics Platform"/>
            <consortium name="The Broad Institute Genome Sequencing Center for Infectious Disease"/>
            <person name="Wu L."/>
            <person name="Ma J."/>
        </authorList>
    </citation>
    <scope>NUCLEOTIDE SEQUENCE [LARGE SCALE GENOMIC DNA]</scope>
    <source>
        <strain evidence="7">CCUG 66188</strain>
    </source>
</reference>
<dbReference type="InterPro" id="IPR003439">
    <property type="entry name" value="ABC_transporter-like_ATP-bd"/>
</dbReference>
<dbReference type="InterPro" id="IPR017871">
    <property type="entry name" value="ABC_transporter-like_CS"/>
</dbReference>
<dbReference type="GO" id="GO:0005524">
    <property type="term" value="F:ATP binding"/>
    <property type="evidence" value="ECO:0007669"/>
    <property type="project" value="UniProtKB-KW"/>
</dbReference>
<dbReference type="Proteomes" id="UP001596353">
    <property type="component" value="Unassembled WGS sequence"/>
</dbReference>
<organism evidence="6 7">
    <name type="scientific">Sulfitobacter porphyrae</name>
    <dbReference type="NCBI Taxonomy" id="1246864"/>
    <lineage>
        <taxon>Bacteria</taxon>
        <taxon>Pseudomonadati</taxon>
        <taxon>Pseudomonadota</taxon>
        <taxon>Alphaproteobacteria</taxon>
        <taxon>Rhodobacterales</taxon>
        <taxon>Roseobacteraceae</taxon>
        <taxon>Sulfitobacter</taxon>
    </lineage>
</organism>
<dbReference type="SMART" id="SM00382">
    <property type="entry name" value="AAA"/>
    <property type="match status" value="1"/>
</dbReference>
<feature type="domain" description="ABC transporter" evidence="5">
    <location>
        <begin position="1"/>
        <end position="225"/>
    </location>
</feature>
<dbReference type="InterPro" id="IPR050319">
    <property type="entry name" value="ABC_transp_ATP-bind"/>
</dbReference>
<keyword evidence="3" id="KW-0547">Nucleotide-binding</keyword>
<name>A0ABW2BB97_9RHOB</name>
<comment type="caution">
    <text evidence="6">The sequence shown here is derived from an EMBL/GenBank/DDBJ whole genome shotgun (WGS) entry which is preliminary data.</text>
</comment>
<dbReference type="PANTHER" id="PTHR43776:SF7">
    <property type="entry name" value="D,D-DIPEPTIDE TRANSPORT ATP-BINDING PROTEIN DDPF-RELATED"/>
    <property type="match status" value="1"/>
</dbReference>
<evidence type="ECO:0000256" key="3">
    <source>
        <dbReference type="ARBA" id="ARBA00022741"/>
    </source>
</evidence>